<feature type="transmembrane region" description="Helical" evidence="10">
    <location>
        <begin position="203"/>
        <end position="223"/>
    </location>
</feature>
<dbReference type="AlphaFoldDB" id="A0A2Z7BG42"/>
<dbReference type="Gene3D" id="1.20.1530.20">
    <property type="match status" value="1"/>
</dbReference>
<sequence length="795" mass="88329">MVKVAFVEPPALIHKGLVICREKPRNHPFGIFYGENPLDYSFPLLLLEVSSFIIISRVIFFLLKPLRQPKIVAKILGGIVVGPSLLSRSEKFHAYMFPDTADFVLQNIGVIGFMYFLFLSGVKMDVTQIKRLGKKHWYIAVIGVVVPLSCSATIAILERKSFNKEMAKGSSIWGITASLAMTSFPVIYPIVRELNLLGSEIGRMALSTAIISEVIGMNGVLIFEATKQAEYKAISALWYMISLVVVAASLIGGFRQAMIWMIRTTPEGKQVDQFYVIMILLGVMVAGFITDMFGLAIANGPFWLGLAVPDGPPLGAILVEKSESIVIELLMPFAFMYVGMITDVFTLSGQWSHLKPVFLMILAGYMIKMVSTLVASRFFDMTIRDSLTLSLISSLRGETELLLFLHWMSFKMIDQSEFTTMVLLSLSVTAIFTPLISILYDPTRPYMVNTRRNIQHTPPNTELHVVVCIHSGESLPGLVKLLEVSNPNVSGPFSVYALCLVELVGRSHPMFIDHETSEHVASSGQYNSIHNALKISQQARGNEYIDIHSYTTIVPMRCMYQDICGLALSKKASLIILPLHRQALHDLDGTMRKRAQSMNFNVLTHAPCSVGIILDKGPYENIVNGVFMSLHRIIVLFLGGADAREALTYADRMAANQDTFLTVIRFLSHENMGDDDMEKKLDDGLVTWFWVKNEGNSQVVYREVVVKNGEETIAAIQALNKDLFDLWIVGRKHGVNPVILRGLSSWGEGNELGVIGEYVASDDFGSSASVLVIQQQILREEKSASSSLLGRLCIY</sequence>
<feature type="transmembrane region" description="Helical" evidence="10">
    <location>
        <begin position="40"/>
        <end position="59"/>
    </location>
</feature>
<gene>
    <name evidence="13" type="ORF">F511_39412</name>
</gene>
<keyword evidence="7" id="KW-0406">Ion transport</keyword>
<dbReference type="InterPro" id="IPR038770">
    <property type="entry name" value="Na+/solute_symporter_sf"/>
</dbReference>
<accession>A0A2Z7BG42</accession>
<keyword evidence="5" id="KW-0630">Potassium</keyword>
<feature type="transmembrane region" description="Helical" evidence="10">
    <location>
        <begin position="324"/>
        <end position="345"/>
    </location>
</feature>
<evidence type="ECO:0000256" key="8">
    <source>
        <dbReference type="ARBA" id="ARBA00023136"/>
    </source>
</evidence>
<proteinExistence type="inferred from homology"/>
<feature type="transmembrane region" description="Helical" evidence="10">
    <location>
        <begin position="420"/>
        <end position="440"/>
    </location>
</feature>
<evidence type="ECO:0000256" key="6">
    <source>
        <dbReference type="ARBA" id="ARBA00022989"/>
    </source>
</evidence>
<evidence type="ECO:0000259" key="11">
    <source>
        <dbReference type="Pfam" id="PF00999"/>
    </source>
</evidence>
<keyword evidence="8 10" id="KW-0472">Membrane</keyword>
<comment type="similarity">
    <text evidence="9">Belongs to the monovalent cation:proton antiporter 2 (CPA2) transporter (TC 2.A.37) family. CHX (TC 2.A.37.4) subfamily.</text>
</comment>
<evidence type="ECO:0000313" key="13">
    <source>
        <dbReference type="EMBL" id="KZV33403.1"/>
    </source>
</evidence>
<keyword evidence="3" id="KW-0633">Potassium transport</keyword>
<evidence type="ECO:0000256" key="5">
    <source>
        <dbReference type="ARBA" id="ARBA00022958"/>
    </source>
</evidence>
<dbReference type="PANTHER" id="PTHR32468:SF109">
    <property type="entry name" value="CATION_H(+) ANTIPORTER 24-RELATED"/>
    <property type="match status" value="1"/>
</dbReference>
<dbReference type="GO" id="GO:0006885">
    <property type="term" value="P:regulation of pH"/>
    <property type="evidence" value="ECO:0007669"/>
    <property type="project" value="TreeGrafter"/>
</dbReference>
<feature type="transmembrane region" description="Helical" evidence="10">
    <location>
        <begin position="235"/>
        <end position="254"/>
    </location>
</feature>
<feature type="transmembrane region" description="Helical" evidence="10">
    <location>
        <begin position="138"/>
        <end position="157"/>
    </location>
</feature>
<dbReference type="GO" id="GO:0015297">
    <property type="term" value="F:antiporter activity"/>
    <property type="evidence" value="ECO:0007669"/>
    <property type="project" value="InterPro"/>
</dbReference>
<dbReference type="InterPro" id="IPR050794">
    <property type="entry name" value="CPA2_transporter"/>
</dbReference>
<evidence type="ECO:0000313" key="14">
    <source>
        <dbReference type="Proteomes" id="UP000250235"/>
    </source>
</evidence>
<dbReference type="Gene3D" id="3.40.50.12370">
    <property type="match status" value="1"/>
</dbReference>
<dbReference type="OrthoDB" id="1861329at2759"/>
<evidence type="ECO:0000256" key="9">
    <source>
        <dbReference type="ARBA" id="ARBA00038341"/>
    </source>
</evidence>
<dbReference type="PANTHER" id="PTHR32468">
    <property type="entry name" value="CATION/H + ANTIPORTER"/>
    <property type="match status" value="1"/>
</dbReference>
<dbReference type="Pfam" id="PF00999">
    <property type="entry name" value="Na_H_Exchanger"/>
    <property type="match status" value="1"/>
</dbReference>
<keyword evidence="4 10" id="KW-0812">Transmembrane</keyword>
<evidence type="ECO:0000256" key="7">
    <source>
        <dbReference type="ARBA" id="ARBA00023065"/>
    </source>
</evidence>
<organism evidence="13 14">
    <name type="scientific">Dorcoceras hygrometricum</name>
    <dbReference type="NCBI Taxonomy" id="472368"/>
    <lineage>
        <taxon>Eukaryota</taxon>
        <taxon>Viridiplantae</taxon>
        <taxon>Streptophyta</taxon>
        <taxon>Embryophyta</taxon>
        <taxon>Tracheophyta</taxon>
        <taxon>Spermatophyta</taxon>
        <taxon>Magnoliopsida</taxon>
        <taxon>eudicotyledons</taxon>
        <taxon>Gunneridae</taxon>
        <taxon>Pentapetalae</taxon>
        <taxon>asterids</taxon>
        <taxon>lamiids</taxon>
        <taxon>Lamiales</taxon>
        <taxon>Gesneriaceae</taxon>
        <taxon>Didymocarpoideae</taxon>
        <taxon>Trichosporeae</taxon>
        <taxon>Loxocarpinae</taxon>
        <taxon>Dorcoceras</taxon>
    </lineage>
</organism>
<dbReference type="GO" id="GO:0012505">
    <property type="term" value="C:endomembrane system"/>
    <property type="evidence" value="ECO:0007669"/>
    <property type="project" value="TreeGrafter"/>
</dbReference>
<dbReference type="Proteomes" id="UP000250235">
    <property type="component" value="Unassembled WGS sequence"/>
</dbReference>
<dbReference type="GO" id="GO:0016020">
    <property type="term" value="C:membrane"/>
    <property type="evidence" value="ECO:0007669"/>
    <property type="project" value="UniProtKB-SubCell"/>
</dbReference>
<evidence type="ECO:0000256" key="3">
    <source>
        <dbReference type="ARBA" id="ARBA00022538"/>
    </source>
</evidence>
<evidence type="ECO:0000256" key="2">
    <source>
        <dbReference type="ARBA" id="ARBA00022448"/>
    </source>
</evidence>
<feature type="domain" description="Cation/H+ exchanger transmembrane" evidence="11">
    <location>
        <begin position="58"/>
        <end position="435"/>
    </location>
</feature>
<feature type="transmembrane region" description="Helical" evidence="10">
    <location>
        <begin position="172"/>
        <end position="191"/>
    </location>
</feature>
<reference evidence="13 14" key="1">
    <citation type="journal article" date="2015" name="Proc. Natl. Acad. Sci. U.S.A.">
        <title>The resurrection genome of Boea hygrometrica: A blueprint for survival of dehydration.</title>
        <authorList>
            <person name="Xiao L."/>
            <person name="Yang G."/>
            <person name="Zhang L."/>
            <person name="Yang X."/>
            <person name="Zhao S."/>
            <person name="Ji Z."/>
            <person name="Zhou Q."/>
            <person name="Hu M."/>
            <person name="Wang Y."/>
            <person name="Chen M."/>
            <person name="Xu Y."/>
            <person name="Jin H."/>
            <person name="Xiao X."/>
            <person name="Hu G."/>
            <person name="Bao F."/>
            <person name="Hu Y."/>
            <person name="Wan P."/>
            <person name="Li L."/>
            <person name="Deng X."/>
            <person name="Kuang T."/>
            <person name="Xiang C."/>
            <person name="Zhu J.K."/>
            <person name="Oliver M.J."/>
            <person name="He Y."/>
        </authorList>
    </citation>
    <scope>NUCLEOTIDE SEQUENCE [LARGE SCALE GENOMIC DNA]</scope>
    <source>
        <strain evidence="14">cv. XS01</strain>
    </source>
</reference>
<keyword evidence="6 10" id="KW-1133">Transmembrane helix</keyword>
<dbReference type="Pfam" id="PF23259">
    <property type="entry name" value="CHX17_C"/>
    <property type="match status" value="1"/>
</dbReference>
<dbReference type="InterPro" id="IPR057290">
    <property type="entry name" value="CHX17_C"/>
</dbReference>
<feature type="transmembrane region" description="Helical" evidence="10">
    <location>
        <begin position="357"/>
        <end position="375"/>
    </location>
</feature>
<keyword evidence="14" id="KW-1185">Reference proteome</keyword>
<name>A0A2Z7BG42_9LAMI</name>
<evidence type="ECO:0000259" key="12">
    <source>
        <dbReference type="Pfam" id="PF23259"/>
    </source>
</evidence>
<feature type="domain" description="Cation/H(+) antiporter C-terminal" evidence="12">
    <location>
        <begin position="633"/>
        <end position="776"/>
    </location>
</feature>
<dbReference type="GO" id="GO:0006813">
    <property type="term" value="P:potassium ion transport"/>
    <property type="evidence" value="ECO:0007669"/>
    <property type="project" value="UniProtKB-KW"/>
</dbReference>
<feature type="transmembrane region" description="Helical" evidence="10">
    <location>
        <begin position="274"/>
        <end position="304"/>
    </location>
</feature>
<feature type="transmembrane region" description="Helical" evidence="10">
    <location>
        <begin position="108"/>
        <end position="126"/>
    </location>
</feature>
<protein>
    <submittedName>
        <fullName evidence="13">Cation/H(+) antiporter 24-like</fullName>
    </submittedName>
</protein>
<evidence type="ECO:0000256" key="1">
    <source>
        <dbReference type="ARBA" id="ARBA00004141"/>
    </source>
</evidence>
<evidence type="ECO:0000256" key="10">
    <source>
        <dbReference type="SAM" id="Phobius"/>
    </source>
</evidence>
<dbReference type="GO" id="GO:1902600">
    <property type="term" value="P:proton transmembrane transport"/>
    <property type="evidence" value="ECO:0007669"/>
    <property type="project" value="InterPro"/>
</dbReference>
<comment type="subcellular location">
    <subcellularLocation>
        <location evidence="1">Membrane</location>
        <topology evidence="1">Multi-pass membrane protein</topology>
    </subcellularLocation>
</comment>
<evidence type="ECO:0000256" key="4">
    <source>
        <dbReference type="ARBA" id="ARBA00022692"/>
    </source>
</evidence>
<keyword evidence="2" id="KW-0813">Transport</keyword>
<dbReference type="InterPro" id="IPR006153">
    <property type="entry name" value="Cation/H_exchanger_TM"/>
</dbReference>
<dbReference type="EMBL" id="KV005813">
    <property type="protein sequence ID" value="KZV33403.1"/>
    <property type="molecule type" value="Genomic_DNA"/>
</dbReference>